<proteinExistence type="inferred from homology"/>
<dbReference type="Gene3D" id="3.30.465.10">
    <property type="match status" value="1"/>
</dbReference>
<sequence length="543" mass="61157">MGKPSPFAITISFTSLLLVIVLLLSLRASCAAPTPTTDSVYETFVHCLRNNINSPNTSNIVFAQTNASYDSILRAYIRNARFNTSSARKPLIIVTPLQESHVPTAIICAKSVDIQIIIRSGGHDFEGLSYISDEPFIMLDMFNLRNISVDVQNKVAVIQAGATLGEVYYRIWEKSNVHGFPAGVCHTVGVGGHFSGGGYGNMMRKYGLSIDHIIDAQIVDVKGRILNKESMGEDLFWAIRGGGGASFGVILSYTIRLVPVPEIVTVFQVEKTLEQNATDLVMQWQQVAPHTDERLFMRLHLHPMISNVGERHKTVRAAVMTLFLGGADELVLLLEKEFPILGLKKENCIEMSWIESAIWWDSFQNGTQPDALLGRKLNSAKFLKRKSDYVKTPISKEGLEWIWKRMIELGQTSMAFSPYGGRMNEISANATAFPHRAGNLFKIEYSVNWEEPGVVAEKNFTTQIRRLYSYMTPFVSKNPRSAFLNYRDLDIGINHHDNNSYQEGKVYGIKYFDNNFYRLVKIKTEVDQENYFRNGQSIPTLKL</sequence>
<dbReference type="FunFam" id="3.30.43.10:FF:000004">
    <property type="entry name" value="Berberine bridge enzyme-like 15"/>
    <property type="match status" value="1"/>
</dbReference>
<feature type="domain" description="FAD-binding PCMH-type" evidence="9">
    <location>
        <begin position="86"/>
        <end position="260"/>
    </location>
</feature>
<keyword evidence="4 8" id="KW-0732">Signal</keyword>
<dbReference type="PROSITE" id="PS51387">
    <property type="entry name" value="FAD_PCMH"/>
    <property type="match status" value="1"/>
</dbReference>
<organism evidence="10 11">
    <name type="scientific">Psophocarpus tetragonolobus</name>
    <name type="common">Winged bean</name>
    <name type="synonym">Dolichos tetragonolobus</name>
    <dbReference type="NCBI Taxonomy" id="3891"/>
    <lineage>
        <taxon>Eukaryota</taxon>
        <taxon>Viridiplantae</taxon>
        <taxon>Streptophyta</taxon>
        <taxon>Embryophyta</taxon>
        <taxon>Tracheophyta</taxon>
        <taxon>Spermatophyta</taxon>
        <taxon>Magnoliopsida</taxon>
        <taxon>eudicotyledons</taxon>
        <taxon>Gunneridae</taxon>
        <taxon>Pentapetalae</taxon>
        <taxon>rosids</taxon>
        <taxon>fabids</taxon>
        <taxon>Fabales</taxon>
        <taxon>Fabaceae</taxon>
        <taxon>Papilionoideae</taxon>
        <taxon>50 kb inversion clade</taxon>
        <taxon>NPAAA clade</taxon>
        <taxon>indigoferoid/millettioid clade</taxon>
        <taxon>Phaseoleae</taxon>
        <taxon>Psophocarpus</taxon>
    </lineage>
</organism>
<evidence type="ECO:0000256" key="2">
    <source>
        <dbReference type="ARBA" id="ARBA00005466"/>
    </source>
</evidence>
<keyword evidence="3" id="KW-0285">Flavoprotein</keyword>
<evidence type="ECO:0000259" key="9">
    <source>
        <dbReference type="PROSITE" id="PS51387"/>
    </source>
</evidence>
<evidence type="ECO:0000256" key="5">
    <source>
        <dbReference type="ARBA" id="ARBA00022827"/>
    </source>
</evidence>
<dbReference type="AlphaFoldDB" id="A0AAN9XWU0"/>
<gene>
    <name evidence="10" type="ORF">VNO78_04498</name>
</gene>
<dbReference type="InterPro" id="IPR036318">
    <property type="entry name" value="FAD-bd_PCMH-like_sf"/>
</dbReference>
<evidence type="ECO:0000256" key="1">
    <source>
        <dbReference type="ARBA" id="ARBA00001974"/>
    </source>
</evidence>
<protein>
    <recommendedName>
        <fullName evidence="9">FAD-binding PCMH-type domain-containing protein</fullName>
    </recommendedName>
</protein>
<dbReference type="GO" id="GO:0071949">
    <property type="term" value="F:FAD binding"/>
    <property type="evidence" value="ECO:0007669"/>
    <property type="project" value="InterPro"/>
</dbReference>
<dbReference type="Gene3D" id="3.40.462.20">
    <property type="match status" value="1"/>
</dbReference>
<name>A0AAN9XWU0_PSOTE</name>
<dbReference type="Gene3D" id="3.30.43.10">
    <property type="entry name" value="Uridine Diphospho-n-acetylenolpyruvylglucosamine Reductase, domain 2"/>
    <property type="match status" value="1"/>
</dbReference>
<dbReference type="EMBL" id="JAYMYS010000001">
    <property type="protein sequence ID" value="KAK7412833.1"/>
    <property type="molecule type" value="Genomic_DNA"/>
</dbReference>
<dbReference type="InterPro" id="IPR006094">
    <property type="entry name" value="Oxid_FAD_bind_N"/>
</dbReference>
<keyword evidence="6" id="KW-1015">Disulfide bond</keyword>
<dbReference type="InterPro" id="IPR016166">
    <property type="entry name" value="FAD-bd_PCMH"/>
</dbReference>
<evidence type="ECO:0000313" key="10">
    <source>
        <dbReference type="EMBL" id="KAK7412833.1"/>
    </source>
</evidence>
<evidence type="ECO:0000256" key="6">
    <source>
        <dbReference type="ARBA" id="ARBA00023157"/>
    </source>
</evidence>
<comment type="similarity">
    <text evidence="2">Belongs to the oxygen-dependent FAD-linked oxidoreductase family.</text>
</comment>
<evidence type="ECO:0000256" key="8">
    <source>
        <dbReference type="SAM" id="SignalP"/>
    </source>
</evidence>
<accession>A0AAN9XWU0</accession>
<dbReference type="InterPro" id="IPR016167">
    <property type="entry name" value="FAD-bd_PCMH_sub1"/>
</dbReference>
<keyword evidence="7" id="KW-0325">Glycoprotein</keyword>
<dbReference type="Proteomes" id="UP001386955">
    <property type="component" value="Unassembled WGS sequence"/>
</dbReference>
<comment type="caution">
    <text evidence="10">The sequence shown here is derived from an EMBL/GenBank/DDBJ whole genome shotgun (WGS) entry which is preliminary data.</text>
</comment>
<evidence type="ECO:0000256" key="3">
    <source>
        <dbReference type="ARBA" id="ARBA00022630"/>
    </source>
</evidence>
<comment type="cofactor">
    <cofactor evidence="1">
        <name>FAD</name>
        <dbReference type="ChEBI" id="CHEBI:57692"/>
    </cofactor>
</comment>
<dbReference type="InterPro" id="IPR012951">
    <property type="entry name" value="BBE"/>
</dbReference>
<dbReference type="GO" id="GO:0016491">
    <property type="term" value="F:oxidoreductase activity"/>
    <property type="evidence" value="ECO:0007669"/>
    <property type="project" value="InterPro"/>
</dbReference>
<dbReference type="SUPFAM" id="SSF56176">
    <property type="entry name" value="FAD-binding/transporter-associated domain-like"/>
    <property type="match status" value="1"/>
</dbReference>
<evidence type="ECO:0000313" key="11">
    <source>
        <dbReference type="Proteomes" id="UP001386955"/>
    </source>
</evidence>
<reference evidence="10 11" key="1">
    <citation type="submission" date="2024-01" db="EMBL/GenBank/DDBJ databases">
        <title>The genomes of 5 underutilized Papilionoideae crops provide insights into root nodulation and disease resistanc.</title>
        <authorList>
            <person name="Jiang F."/>
        </authorList>
    </citation>
    <scope>NUCLEOTIDE SEQUENCE [LARGE SCALE GENOMIC DNA]</scope>
    <source>
        <strain evidence="10">DUOXIRENSHENG_FW03</strain>
        <tissue evidence="10">Leaves</tissue>
    </source>
</reference>
<dbReference type="InterPro" id="IPR016169">
    <property type="entry name" value="FAD-bd_PCMH_sub2"/>
</dbReference>
<dbReference type="Pfam" id="PF08031">
    <property type="entry name" value="BBE"/>
    <property type="match status" value="1"/>
</dbReference>
<dbReference type="PANTHER" id="PTHR32448">
    <property type="entry name" value="OS08G0158400 PROTEIN"/>
    <property type="match status" value="1"/>
</dbReference>
<feature type="chain" id="PRO_5042943740" description="FAD-binding PCMH-type domain-containing protein" evidence="8">
    <location>
        <begin position="32"/>
        <end position="543"/>
    </location>
</feature>
<evidence type="ECO:0000256" key="4">
    <source>
        <dbReference type="ARBA" id="ARBA00022729"/>
    </source>
</evidence>
<evidence type="ECO:0000256" key="7">
    <source>
        <dbReference type="ARBA" id="ARBA00023180"/>
    </source>
</evidence>
<feature type="signal peptide" evidence="8">
    <location>
        <begin position="1"/>
        <end position="31"/>
    </location>
</feature>
<keyword evidence="5" id="KW-0274">FAD</keyword>
<keyword evidence="11" id="KW-1185">Reference proteome</keyword>
<dbReference type="Pfam" id="PF01565">
    <property type="entry name" value="FAD_binding_4"/>
    <property type="match status" value="1"/>
</dbReference>
<dbReference type="GO" id="GO:1901696">
    <property type="term" value="P:cannabinoid biosynthetic process"/>
    <property type="evidence" value="ECO:0007669"/>
    <property type="project" value="UniProtKB-ARBA"/>
</dbReference>